<sequence length="52" mass="6068">MFTEAELIVIREYLLQKVNDNIKKFHGKTENDVKSLQIVSKINLFLGAQQVY</sequence>
<dbReference type="AlphaFoldDB" id="A0A1I4YJ53"/>
<reference evidence="2" key="1">
    <citation type="submission" date="2016-10" db="EMBL/GenBank/DDBJ databases">
        <authorList>
            <person name="Varghese N."/>
            <person name="Submissions S."/>
        </authorList>
    </citation>
    <scope>NUCLEOTIDE SEQUENCE [LARGE SCALE GENOMIC DNA]</scope>
    <source>
        <strain evidence="2">DS-12</strain>
    </source>
</reference>
<gene>
    <name evidence="1" type="ORF">SAMN05421741_104194</name>
</gene>
<accession>A0A1I4YJ53</accession>
<evidence type="ECO:0000313" key="1">
    <source>
        <dbReference type="EMBL" id="SFN38046.1"/>
    </source>
</evidence>
<protein>
    <submittedName>
        <fullName evidence="1">Uncharacterized protein</fullName>
    </submittedName>
</protein>
<name>A0A1I4YJ53_9FLAO</name>
<evidence type="ECO:0000313" key="2">
    <source>
        <dbReference type="Proteomes" id="UP000199036"/>
    </source>
</evidence>
<proteinExistence type="predicted"/>
<dbReference type="RefSeq" id="WP_177205729.1">
    <property type="nucleotide sequence ID" value="NZ_FOVI01000004.1"/>
</dbReference>
<organism evidence="1 2">
    <name type="scientific">Paenimyroides ummariense</name>
    <dbReference type="NCBI Taxonomy" id="913024"/>
    <lineage>
        <taxon>Bacteria</taxon>
        <taxon>Pseudomonadati</taxon>
        <taxon>Bacteroidota</taxon>
        <taxon>Flavobacteriia</taxon>
        <taxon>Flavobacteriales</taxon>
        <taxon>Flavobacteriaceae</taxon>
        <taxon>Paenimyroides</taxon>
    </lineage>
</organism>
<dbReference type="EMBL" id="FOVI01000004">
    <property type="protein sequence ID" value="SFN38046.1"/>
    <property type="molecule type" value="Genomic_DNA"/>
</dbReference>
<dbReference type="Proteomes" id="UP000199036">
    <property type="component" value="Unassembled WGS sequence"/>
</dbReference>
<dbReference type="STRING" id="913024.SAMN05421741_104194"/>
<keyword evidence="2" id="KW-1185">Reference proteome</keyword>